<evidence type="ECO:0000313" key="2">
    <source>
        <dbReference type="Proteomes" id="UP001057291"/>
    </source>
</evidence>
<dbReference type="Proteomes" id="UP001057291">
    <property type="component" value="Unassembled WGS sequence"/>
</dbReference>
<proteinExistence type="predicted"/>
<keyword evidence="2" id="KW-1185">Reference proteome</keyword>
<accession>A0AAV4LI83</accession>
<protein>
    <submittedName>
        <fullName evidence="1">Uncharacterized protein</fullName>
    </submittedName>
</protein>
<dbReference type="RefSeq" id="WP_282200410.1">
    <property type="nucleotide sequence ID" value="NZ_BOQE01000001.1"/>
</dbReference>
<dbReference type="AlphaFoldDB" id="A0AAV4LI83"/>
<dbReference type="EMBL" id="BOQE01000001">
    <property type="protein sequence ID" value="GIM47434.1"/>
    <property type="molecule type" value="Genomic_DNA"/>
</dbReference>
<name>A0AAV4LI83_9BACL</name>
<sequence length="151" mass="17148">MEKPFHFPLTMKNGRVYDSAGKDITEAYQRYKQEETAEKLAAAFEELARVKAEGHETRRLLFIDTAYKYAAVVETFVGDDLSERLGLSYAGQVKENEDGTWGLGKLNRMLLPLESLPQLYSYVAKGYLTISMAEQAWDQRNASIFVIKPAQ</sequence>
<evidence type="ECO:0000313" key="1">
    <source>
        <dbReference type="EMBL" id="GIM47434.1"/>
    </source>
</evidence>
<organism evidence="1 2">
    <name type="scientific">Collibacillus ludicampi</name>
    <dbReference type="NCBI Taxonomy" id="2771369"/>
    <lineage>
        <taxon>Bacteria</taxon>
        <taxon>Bacillati</taxon>
        <taxon>Bacillota</taxon>
        <taxon>Bacilli</taxon>
        <taxon>Bacillales</taxon>
        <taxon>Alicyclobacillaceae</taxon>
        <taxon>Collibacillus</taxon>
    </lineage>
</organism>
<gene>
    <name evidence="1" type="ORF">DNHGIG_29830</name>
</gene>
<reference evidence="1" key="1">
    <citation type="journal article" date="2023" name="Int. J. Syst. Evol. Microbiol.">
        <title>Collibacillus ludicampi gen. nov., sp. nov., a new soil bacterium of the family Alicyclobacillaceae.</title>
        <authorList>
            <person name="Jojima T."/>
            <person name="Ioku Y."/>
            <person name="Fukuta Y."/>
            <person name="Shirasaka N."/>
            <person name="Matsumura Y."/>
            <person name="Mori M."/>
        </authorList>
    </citation>
    <scope>NUCLEOTIDE SEQUENCE</scope>
    <source>
        <strain evidence="1">TP075</strain>
    </source>
</reference>
<comment type="caution">
    <text evidence="1">The sequence shown here is derived from an EMBL/GenBank/DDBJ whole genome shotgun (WGS) entry which is preliminary data.</text>
</comment>